<evidence type="ECO:0000256" key="4">
    <source>
        <dbReference type="ARBA" id="ARBA00022927"/>
    </source>
</evidence>
<evidence type="ECO:0000256" key="8">
    <source>
        <dbReference type="SAM" id="Phobius"/>
    </source>
</evidence>
<evidence type="ECO:0000256" key="1">
    <source>
        <dbReference type="ARBA" id="ARBA00004370"/>
    </source>
</evidence>
<dbReference type="Proteomes" id="UP000657421">
    <property type="component" value="Unassembled WGS sequence"/>
</dbReference>
<dbReference type="InterPro" id="IPR001901">
    <property type="entry name" value="Translocase_SecE/Sec61-g"/>
</dbReference>
<organism evidence="9 10">
    <name type="scientific">Jingyaoa shaoxingensis</name>
    <dbReference type="NCBI Taxonomy" id="2763671"/>
    <lineage>
        <taxon>Bacteria</taxon>
        <taxon>Bacillati</taxon>
        <taxon>Bacillota</taxon>
        <taxon>Clostridia</taxon>
        <taxon>Lachnospirales</taxon>
        <taxon>Lachnospiraceae</taxon>
        <taxon>Jingyaoa</taxon>
    </lineage>
</organism>
<keyword evidence="6" id="KW-0811">Translocation</keyword>
<keyword evidence="2" id="KW-0813">Transport</keyword>
<feature type="transmembrane region" description="Helical" evidence="8">
    <location>
        <begin position="39"/>
        <end position="59"/>
    </location>
</feature>
<dbReference type="Pfam" id="PF00584">
    <property type="entry name" value="SecE"/>
    <property type="match status" value="1"/>
</dbReference>
<dbReference type="EMBL" id="JACRSZ010000001">
    <property type="protein sequence ID" value="MBC8572049.1"/>
    <property type="molecule type" value="Genomic_DNA"/>
</dbReference>
<accession>A0ABR7N6N9</accession>
<protein>
    <submittedName>
        <fullName evidence="9">Preprotein translocase subunit SecE</fullName>
    </submittedName>
</protein>
<dbReference type="InterPro" id="IPR038379">
    <property type="entry name" value="SecE_sf"/>
</dbReference>
<evidence type="ECO:0000313" key="10">
    <source>
        <dbReference type="Proteomes" id="UP000657421"/>
    </source>
</evidence>
<keyword evidence="7 8" id="KW-0472">Membrane</keyword>
<comment type="caution">
    <text evidence="9">The sequence shown here is derived from an EMBL/GenBank/DDBJ whole genome shotgun (WGS) entry which is preliminary data.</text>
</comment>
<keyword evidence="10" id="KW-1185">Reference proteome</keyword>
<dbReference type="RefSeq" id="WP_249307018.1">
    <property type="nucleotide sequence ID" value="NZ_JACRSZ010000001.1"/>
</dbReference>
<keyword evidence="4" id="KW-0653">Protein transport</keyword>
<evidence type="ECO:0000256" key="3">
    <source>
        <dbReference type="ARBA" id="ARBA00022692"/>
    </source>
</evidence>
<sequence length="68" mass="7494">MGDNSKKDKVPAQSWSDGLKAEFNKIIWPNKDDLVKQTVAVTVVSVILGALITVIDSVVQYGINFFIK</sequence>
<evidence type="ECO:0000256" key="2">
    <source>
        <dbReference type="ARBA" id="ARBA00022448"/>
    </source>
</evidence>
<evidence type="ECO:0000256" key="7">
    <source>
        <dbReference type="ARBA" id="ARBA00023136"/>
    </source>
</evidence>
<evidence type="ECO:0000256" key="6">
    <source>
        <dbReference type="ARBA" id="ARBA00023010"/>
    </source>
</evidence>
<keyword evidence="5 8" id="KW-1133">Transmembrane helix</keyword>
<dbReference type="Gene3D" id="1.20.5.1030">
    <property type="entry name" value="Preprotein translocase secy subunit"/>
    <property type="match status" value="1"/>
</dbReference>
<dbReference type="NCBIfam" id="TIGR00964">
    <property type="entry name" value="secE_bact"/>
    <property type="match status" value="1"/>
</dbReference>
<comment type="subcellular location">
    <subcellularLocation>
        <location evidence="1">Membrane</location>
    </subcellularLocation>
</comment>
<name>A0ABR7N6N9_9FIRM</name>
<evidence type="ECO:0000256" key="5">
    <source>
        <dbReference type="ARBA" id="ARBA00022989"/>
    </source>
</evidence>
<dbReference type="InterPro" id="IPR005807">
    <property type="entry name" value="SecE_bac"/>
</dbReference>
<keyword evidence="3 8" id="KW-0812">Transmembrane</keyword>
<reference evidence="9 10" key="1">
    <citation type="submission" date="2020-08" db="EMBL/GenBank/DDBJ databases">
        <title>Genome public.</title>
        <authorList>
            <person name="Liu C."/>
            <person name="Sun Q."/>
        </authorList>
    </citation>
    <scope>NUCLEOTIDE SEQUENCE [LARGE SCALE GENOMIC DNA]</scope>
    <source>
        <strain evidence="9 10">NSJ-46</strain>
    </source>
</reference>
<gene>
    <name evidence="9" type="primary">secE</name>
    <name evidence="9" type="ORF">H8716_02940</name>
</gene>
<proteinExistence type="predicted"/>
<evidence type="ECO:0000313" key="9">
    <source>
        <dbReference type="EMBL" id="MBC8572049.1"/>
    </source>
</evidence>